<dbReference type="RefSeq" id="XP_045098006.1">
    <property type="nucleotide sequence ID" value="XM_045236887.1"/>
</dbReference>
<feature type="transmembrane region" description="Helical" evidence="1">
    <location>
        <begin position="24"/>
        <end position="47"/>
    </location>
</feature>
<dbReference type="Proteomes" id="UP000008549">
    <property type="component" value="Unassembled WGS sequence"/>
</dbReference>
<accession>B6IEV3</accession>
<evidence type="ECO:0000256" key="1">
    <source>
        <dbReference type="SAM" id="Phobius"/>
    </source>
</evidence>
<evidence type="ECO:0000313" key="4">
    <source>
        <dbReference type="WormBase" id="CBG26987"/>
    </source>
</evidence>
<dbReference type="CTD" id="68918451"/>
<keyword evidence="1" id="KW-0812">Transmembrane</keyword>
<reference evidence="2 3" key="1">
    <citation type="journal article" date="2003" name="PLoS Biol.">
        <title>The genome sequence of Caenorhabditis briggsae: a platform for comparative genomics.</title>
        <authorList>
            <person name="Stein L.D."/>
            <person name="Bao Z."/>
            <person name="Blasiar D."/>
            <person name="Blumenthal T."/>
            <person name="Brent M.R."/>
            <person name="Chen N."/>
            <person name="Chinwalla A."/>
            <person name="Clarke L."/>
            <person name="Clee C."/>
            <person name="Coghlan A."/>
            <person name="Coulson A."/>
            <person name="D'Eustachio P."/>
            <person name="Fitch D.H."/>
            <person name="Fulton L.A."/>
            <person name="Fulton R.E."/>
            <person name="Griffiths-Jones S."/>
            <person name="Harris T.W."/>
            <person name="Hillier L.W."/>
            <person name="Kamath R."/>
            <person name="Kuwabara P.E."/>
            <person name="Mardis E.R."/>
            <person name="Marra M.A."/>
            <person name="Miner T.L."/>
            <person name="Minx P."/>
            <person name="Mullikin J.C."/>
            <person name="Plumb R.W."/>
            <person name="Rogers J."/>
            <person name="Schein J.E."/>
            <person name="Sohrmann M."/>
            <person name="Spieth J."/>
            <person name="Stajich J.E."/>
            <person name="Wei C."/>
            <person name="Willey D."/>
            <person name="Wilson R.K."/>
            <person name="Durbin R."/>
            <person name="Waterston R.H."/>
        </authorList>
    </citation>
    <scope>NUCLEOTIDE SEQUENCE [LARGE SCALE GENOMIC DNA]</scope>
    <source>
        <strain evidence="2 3">AF16</strain>
    </source>
</reference>
<name>B6IEV3_CAEBR</name>
<keyword evidence="1" id="KW-0472">Membrane</keyword>
<dbReference type="GeneID" id="68918451"/>
<dbReference type="WormBase" id="CBG26987">
    <property type="protein sequence ID" value="CBP41482"/>
    <property type="gene ID" value="WBGene00088401"/>
</dbReference>
<protein>
    <submittedName>
        <fullName evidence="2">Protein CBG26987</fullName>
    </submittedName>
</protein>
<keyword evidence="1" id="KW-1133">Transmembrane helix</keyword>
<sequence length="163" mass="18956">MYFAPGKMMPTTSNDSLKFLNPQLAMLITLLSVVMCLMLLIVLLYTIRKQMVSRKIRKFSIHTIHFEDDNIEKISLGIPNDSMNNHHSISSWFGIVVFASMSIILLLIFLIVFKDQLNIAKFHRYSVHMTPEENDAIMAVRLLRYHREQFNEDSEISSIFFIA</sequence>
<feature type="transmembrane region" description="Helical" evidence="1">
    <location>
        <begin position="92"/>
        <end position="113"/>
    </location>
</feature>
<dbReference type="HOGENOM" id="CLU_1628530_0_0_1"/>
<keyword evidence="3" id="KW-1185">Reference proteome</keyword>
<dbReference type="AlphaFoldDB" id="B6IEV3"/>
<proteinExistence type="predicted"/>
<organism evidence="2 3">
    <name type="scientific">Caenorhabditis briggsae</name>
    <dbReference type="NCBI Taxonomy" id="6238"/>
    <lineage>
        <taxon>Eukaryota</taxon>
        <taxon>Metazoa</taxon>
        <taxon>Ecdysozoa</taxon>
        <taxon>Nematoda</taxon>
        <taxon>Chromadorea</taxon>
        <taxon>Rhabditida</taxon>
        <taxon>Rhabditina</taxon>
        <taxon>Rhabditomorpha</taxon>
        <taxon>Rhabditoidea</taxon>
        <taxon>Rhabditidae</taxon>
        <taxon>Peloderinae</taxon>
        <taxon>Caenorhabditis</taxon>
    </lineage>
</organism>
<evidence type="ECO:0000313" key="3">
    <source>
        <dbReference type="Proteomes" id="UP000008549"/>
    </source>
</evidence>
<reference evidence="2 3" key="2">
    <citation type="journal article" date="2011" name="PLoS Genet.">
        <title>Caenorhabditis briggsae recombinant inbred line genotypes reveal inter-strain incompatibility and the evolution of recombination.</title>
        <authorList>
            <person name="Ross J.A."/>
            <person name="Koboldt D.C."/>
            <person name="Staisch J.E."/>
            <person name="Chamberlin H.M."/>
            <person name="Gupta B.P."/>
            <person name="Miller R.D."/>
            <person name="Baird S.E."/>
            <person name="Haag E.S."/>
        </authorList>
    </citation>
    <scope>NUCLEOTIDE SEQUENCE [LARGE SCALE GENOMIC DNA]</scope>
    <source>
        <strain evidence="2 3">AF16</strain>
    </source>
</reference>
<dbReference type="InParanoid" id="B6IEV3"/>
<gene>
    <name evidence="2 4" type="ORF">CBG26987</name>
    <name evidence="2" type="ORF">CBG_26987</name>
</gene>
<dbReference type="KEGG" id="cbr:CBG_26987"/>
<evidence type="ECO:0000313" key="2">
    <source>
        <dbReference type="EMBL" id="CAR98433.1"/>
    </source>
</evidence>
<dbReference type="EMBL" id="HE601256">
    <property type="protein sequence ID" value="CAR98433.1"/>
    <property type="molecule type" value="Genomic_DNA"/>
</dbReference>